<organism evidence="3 4">
    <name type="scientific">Branchiostoma belcheri</name>
    <name type="common">Amphioxus</name>
    <dbReference type="NCBI Taxonomy" id="7741"/>
    <lineage>
        <taxon>Eukaryota</taxon>
        <taxon>Metazoa</taxon>
        <taxon>Chordata</taxon>
        <taxon>Cephalochordata</taxon>
        <taxon>Leptocardii</taxon>
        <taxon>Amphioxiformes</taxon>
        <taxon>Branchiostomatidae</taxon>
        <taxon>Branchiostoma</taxon>
    </lineage>
</organism>
<dbReference type="KEGG" id="bbel:109461995"/>
<proteinExistence type="predicted"/>
<dbReference type="GeneID" id="109461995"/>
<keyword evidence="3" id="KW-1185">Reference proteome</keyword>
<gene>
    <name evidence="4" type="primary">LOC109461995</name>
</gene>
<sequence>MEDSEPQDSDNIIQDTSAPEDNGSNDSGPEETEVKSVLNPEGASDTAETLFMARNLRRMDGENQVYVRRRLAQKLERQQEDLKKKQESENKTKPQNAGNAHGSNCKLLIMTCFLLPSLLLAIVCLLSSLIRNEKELNYYMLGLSNFEMGQYESALWWFLKDLEVQEAIEDEAAQINARVGVADAYRLLGKTDQATFQFNTALQLAQLTGNLHGQMQVYFSMGDMEKEQFHSPRTAIQYYEQALALPENLGDIRKERMAYIKLGLANYENKEYETALEWDQKFLMISQNNGNKIKEITAHKNAVDSYKALGRPDQARYHYQSALTIAKETGNKQEQMNIYLGLGDLHRKQLHEPQESHKYYTEMLALAKDLGNKDDERLAYNRLGLASGSYQALGKLDQARSHYQSAINIAIEIGNKQEQMDIYLGLGDLHREQLHEPHESHKCYTEMLTLAKDLKRKNMERLAYNRLGLACGDMQDNEAALEWHQKNLMLSKEHENKNEPLIAHKNTARSYQALSKPDQARSHFQSALDIAMETGNKQEQIDIYLGLGDLHREQLHEPQESHKYYTEMLALAKEIESKEDERLAYGRLGVACEVMQDNEAALGWYQKYLEMSQTGEDKTEQITVHKRIAASYQALGKLDQARSHYQSALDIAMETGNKQKQEDITKSLANL</sequence>
<dbReference type="RefSeq" id="XP_019614036.1">
    <property type="nucleotide sequence ID" value="XM_019758477.1"/>
</dbReference>
<evidence type="ECO:0000256" key="1">
    <source>
        <dbReference type="SAM" id="MobiDB-lite"/>
    </source>
</evidence>
<dbReference type="OrthoDB" id="10040854at2759"/>
<dbReference type="SUPFAM" id="SSF48452">
    <property type="entry name" value="TPR-like"/>
    <property type="match status" value="3"/>
</dbReference>
<dbReference type="PANTHER" id="PTHR10098">
    <property type="entry name" value="RAPSYN-RELATED"/>
    <property type="match status" value="1"/>
</dbReference>
<accession>A0A6P4YB37</accession>
<evidence type="ECO:0000256" key="2">
    <source>
        <dbReference type="SAM" id="Phobius"/>
    </source>
</evidence>
<protein>
    <submittedName>
        <fullName evidence="4">Tetratricopeptide repeat protein 28-like</fullName>
    </submittedName>
</protein>
<dbReference type="InterPro" id="IPR011990">
    <property type="entry name" value="TPR-like_helical_dom_sf"/>
</dbReference>
<reference evidence="4" key="1">
    <citation type="submission" date="2025-08" db="UniProtKB">
        <authorList>
            <consortium name="RefSeq"/>
        </authorList>
    </citation>
    <scope>IDENTIFICATION</scope>
    <source>
        <tissue evidence="4">Gonad</tissue>
    </source>
</reference>
<feature type="compositionally biased region" description="Polar residues" evidence="1">
    <location>
        <begin position="9"/>
        <end position="27"/>
    </location>
</feature>
<feature type="region of interest" description="Disordered" evidence="1">
    <location>
        <begin position="77"/>
        <end position="99"/>
    </location>
</feature>
<dbReference type="Gene3D" id="1.25.40.10">
    <property type="entry name" value="Tetratricopeptide repeat domain"/>
    <property type="match status" value="3"/>
</dbReference>
<dbReference type="Proteomes" id="UP000515135">
    <property type="component" value="Unplaced"/>
</dbReference>
<dbReference type="AlphaFoldDB" id="A0A6P4YB37"/>
<dbReference type="SMART" id="SM00028">
    <property type="entry name" value="TPR"/>
    <property type="match status" value="10"/>
</dbReference>
<keyword evidence="2" id="KW-1133">Transmembrane helix</keyword>
<feature type="region of interest" description="Disordered" evidence="1">
    <location>
        <begin position="1"/>
        <end position="46"/>
    </location>
</feature>
<evidence type="ECO:0000313" key="3">
    <source>
        <dbReference type="Proteomes" id="UP000515135"/>
    </source>
</evidence>
<feature type="transmembrane region" description="Helical" evidence="2">
    <location>
        <begin position="107"/>
        <end position="130"/>
    </location>
</feature>
<keyword evidence="2" id="KW-0472">Membrane</keyword>
<dbReference type="Pfam" id="PF13432">
    <property type="entry name" value="TPR_16"/>
    <property type="match status" value="1"/>
</dbReference>
<dbReference type="Pfam" id="PF13424">
    <property type="entry name" value="TPR_12"/>
    <property type="match status" value="3"/>
</dbReference>
<feature type="compositionally biased region" description="Basic and acidic residues" evidence="1">
    <location>
        <begin position="77"/>
        <end position="92"/>
    </location>
</feature>
<keyword evidence="2" id="KW-0812">Transmembrane</keyword>
<name>A0A6P4YB37_BRABE</name>
<evidence type="ECO:0000313" key="4">
    <source>
        <dbReference type="RefSeq" id="XP_019614036.1"/>
    </source>
</evidence>
<dbReference type="PANTHER" id="PTHR10098:SF106">
    <property type="entry name" value="TETRATRICOPEPTIDE REPEAT PROTEIN 28-LIKE PROTEIN"/>
    <property type="match status" value="1"/>
</dbReference>
<dbReference type="InterPro" id="IPR019734">
    <property type="entry name" value="TPR_rpt"/>
</dbReference>